<organism evidence="4 5">
    <name type="scientific">Flagellimonas taeanensis</name>
    <dbReference type="NCBI Taxonomy" id="1005926"/>
    <lineage>
        <taxon>Bacteria</taxon>
        <taxon>Pseudomonadati</taxon>
        <taxon>Bacteroidota</taxon>
        <taxon>Flavobacteriia</taxon>
        <taxon>Flavobacteriales</taxon>
        <taxon>Flavobacteriaceae</taxon>
        <taxon>Flagellimonas</taxon>
    </lineage>
</organism>
<dbReference type="Proteomes" id="UP000198940">
    <property type="component" value="Unassembled WGS sequence"/>
</dbReference>
<dbReference type="GO" id="GO:0016717">
    <property type="term" value="F:oxidoreductase activity, acting on paired donors, with oxidation of a pair of donors resulting in the reduction of molecular oxygen to two molecules of water"/>
    <property type="evidence" value="ECO:0007669"/>
    <property type="project" value="TreeGrafter"/>
</dbReference>
<protein>
    <submittedName>
        <fullName evidence="4">Linoleoyl-CoA desaturase</fullName>
    </submittedName>
</protein>
<dbReference type="Proteomes" id="UP000184031">
    <property type="component" value="Unassembled WGS sequence"/>
</dbReference>
<dbReference type="STRING" id="1055723.SAMN05216293_2846"/>
<feature type="transmembrane region" description="Helical" evidence="1">
    <location>
        <begin position="50"/>
        <end position="68"/>
    </location>
</feature>
<keyword evidence="1" id="KW-0812">Transmembrane</keyword>
<accession>A0A1M6YEY0</accession>
<name>A0A1M6YEY0_9FLAO</name>
<evidence type="ECO:0000256" key="1">
    <source>
        <dbReference type="SAM" id="Phobius"/>
    </source>
</evidence>
<dbReference type="AlphaFoldDB" id="A0A1M6YEY0"/>
<feature type="transmembrane region" description="Helical" evidence="1">
    <location>
        <begin position="115"/>
        <end position="133"/>
    </location>
</feature>
<feature type="transmembrane region" description="Helical" evidence="1">
    <location>
        <begin position="214"/>
        <end position="236"/>
    </location>
</feature>
<feature type="transmembrane region" description="Helical" evidence="1">
    <location>
        <begin position="242"/>
        <end position="263"/>
    </location>
</feature>
<dbReference type="EMBL" id="FOKU01000005">
    <property type="protein sequence ID" value="SFC07970.1"/>
    <property type="molecule type" value="Genomic_DNA"/>
</dbReference>
<dbReference type="CDD" id="cd03506">
    <property type="entry name" value="Delta6-FADS-like"/>
    <property type="match status" value="1"/>
</dbReference>
<dbReference type="PANTHER" id="PTHR19353:SF19">
    <property type="entry name" value="DELTA(5) FATTY ACID DESATURASE C-RELATED"/>
    <property type="match status" value="1"/>
</dbReference>
<feature type="domain" description="Fatty acid desaturase" evidence="2">
    <location>
        <begin position="78"/>
        <end position="349"/>
    </location>
</feature>
<gene>
    <name evidence="3" type="ORF">SAMN04487891_105241</name>
    <name evidence="4" type="ORF">SAMN05216293_2846</name>
</gene>
<proteinExistence type="predicted"/>
<dbReference type="GO" id="GO:0016020">
    <property type="term" value="C:membrane"/>
    <property type="evidence" value="ECO:0007669"/>
    <property type="project" value="TreeGrafter"/>
</dbReference>
<evidence type="ECO:0000313" key="4">
    <source>
        <dbReference type="EMBL" id="SHL16529.1"/>
    </source>
</evidence>
<dbReference type="InterPro" id="IPR012171">
    <property type="entry name" value="Fatty_acid_desaturase"/>
</dbReference>
<evidence type="ECO:0000259" key="2">
    <source>
        <dbReference type="Pfam" id="PF00487"/>
    </source>
</evidence>
<dbReference type="PIRSF" id="PIRSF015921">
    <property type="entry name" value="FA_sphinglp_des"/>
    <property type="match status" value="1"/>
</dbReference>
<reference evidence="4 5" key="1">
    <citation type="submission" date="2016-11" db="EMBL/GenBank/DDBJ databases">
        <authorList>
            <person name="Varghese N."/>
            <person name="Submissions S."/>
        </authorList>
    </citation>
    <scope>NUCLEOTIDE SEQUENCE [LARGE SCALE GENOMIC DNA]</scope>
    <source>
        <strain evidence="4 5">CGMCC 1.12174</strain>
        <strain evidence="3 6">DSM 26351</strain>
    </source>
</reference>
<sequence length="376" mass="43000">MREQDRTAINDINKPRFSKNSNSDFSKTLRNRVSTYFKTNNISRHANKSMVLKTMIMLTVFFTPLIFINTGMVTAPLLLFSLYIMSGIGMAGIGMGIMHDAIHGSYSKNQKVNKYLGYTMNLIGGNAAVWKIQHNVLHHTYTNIEGADDDINAPFFLRFSPHAKKNGLHRFQYLYVWFFYGLSTVSWITTKDFIRLDRYRKMGFFDKKNGYRNALMKIVGWKLIYFSYALVIPLLVVPLAPWIIILAFLSMHFVTGLLISIVFQVAHIMPNTEFPLPNEDGMISSDWADHQLATTTNFSPKSRLFSWLIGGLNYQVEHHLLPNVCHIHYRKISGIVADTAREYGFPYNTKRTFIAAIIDHVGVLRKLGKAQPVLTG</sequence>
<evidence type="ECO:0000313" key="6">
    <source>
        <dbReference type="Proteomes" id="UP000198940"/>
    </source>
</evidence>
<evidence type="ECO:0000313" key="3">
    <source>
        <dbReference type="EMBL" id="SFC07970.1"/>
    </source>
</evidence>
<keyword evidence="6" id="KW-1185">Reference proteome</keyword>
<keyword evidence="1" id="KW-1133">Transmembrane helix</keyword>
<dbReference type="GO" id="GO:0008610">
    <property type="term" value="P:lipid biosynthetic process"/>
    <property type="evidence" value="ECO:0007669"/>
    <property type="project" value="UniProtKB-ARBA"/>
</dbReference>
<dbReference type="InterPro" id="IPR005804">
    <property type="entry name" value="FA_desaturase_dom"/>
</dbReference>
<dbReference type="Pfam" id="PF00487">
    <property type="entry name" value="FA_desaturase"/>
    <property type="match status" value="1"/>
</dbReference>
<dbReference type="PANTHER" id="PTHR19353">
    <property type="entry name" value="FATTY ACID DESATURASE 2"/>
    <property type="match status" value="1"/>
</dbReference>
<feature type="transmembrane region" description="Helical" evidence="1">
    <location>
        <begin position="74"/>
        <end position="94"/>
    </location>
</feature>
<comment type="caution">
    <text evidence="4">The sequence shown here is derived from an EMBL/GenBank/DDBJ whole genome shotgun (WGS) entry which is preliminary data.</text>
</comment>
<feature type="transmembrane region" description="Helical" evidence="1">
    <location>
        <begin position="174"/>
        <end position="194"/>
    </location>
</feature>
<dbReference type="EMBL" id="FRAT01000007">
    <property type="protein sequence ID" value="SHL16529.1"/>
    <property type="molecule type" value="Genomic_DNA"/>
</dbReference>
<keyword evidence="1" id="KW-0472">Membrane</keyword>
<evidence type="ECO:0000313" key="5">
    <source>
        <dbReference type="Proteomes" id="UP000184031"/>
    </source>
</evidence>